<dbReference type="GO" id="GO:0006508">
    <property type="term" value="P:proteolysis"/>
    <property type="evidence" value="ECO:0007669"/>
    <property type="project" value="UniProtKB-KW"/>
</dbReference>
<dbReference type="GO" id="GO:0005737">
    <property type="term" value="C:cytoplasm"/>
    <property type="evidence" value="ECO:0007669"/>
    <property type="project" value="TreeGrafter"/>
</dbReference>
<dbReference type="InterPro" id="IPR050247">
    <property type="entry name" value="Met_Aminopeptidase_Type2"/>
</dbReference>
<keyword evidence="2" id="KW-0645">Protease</keyword>
<dbReference type="SUPFAM" id="SSF55920">
    <property type="entry name" value="Creatinase/aminopeptidase"/>
    <property type="match status" value="1"/>
</dbReference>
<name>A0A2I1H4A9_9GLOM</name>
<dbReference type="Gene3D" id="1.10.10.10">
    <property type="entry name" value="Winged helix-like DNA-binding domain superfamily/Winged helix DNA-binding domain"/>
    <property type="match status" value="1"/>
</dbReference>
<keyword evidence="3" id="KW-0378">Hydrolase</keyword>
<organism evidence="4 5">
    <name type="scientific">Rhizophagus irregularis</name>
    <dbReference type="NCBI Taxonomy" id="588596"/>
    <lineage>
        <taxon>Eukaryota</taxon>
        <taxon>Fungi</taxon>
        <taxon>Fungi incertae sedis</taxon>
        <taxon>Mucoromycota</taxon>
        <taxon>Glomeromycotina</taxon>
        <taxon>Glomeromycetes</taxon>
        <taxon>Glomerales</taxon>
        <taxon>Glomeraceae</taxon>
        <taxon>Rhizophagus</taxon>
    </lineage>
</organism>
<dbReference type="PANTHER" id="PTHR45777:SF2">
    <property type="entry name" value="METHIONINE AMINOPEPTIDASE 2"/>
    <property type="match status" value="1"/>
</dbReference>
<evidence type="ECO:0000256" key="2">
    <source>
        <dbReference type="ARBA" id="ARBA00022670"/>
    </source>
</evidence>
<evidence type="ECO:0000256" key="3">
    <source>
        <dbReference type="ARBA" id="ARBA00022801"/>
    </source>
</evidence>
<evidence type="ECO:0000313" key="4">
    <source>
        <dbReference type="EMBL" id="PKY53691.1"/>
    </source>
</evidence>
<dbReference type="GO" id="GO:0008235">
    <property type="term" value="F:metalloexopeptidase activity"/>
    <property type="evidence" value="ECO:0007669"/>
    <property type="project" value="TreeGrafter"/>
</dbReference>
<dbReference type="Proteomes" id="UP000234323">
    <property type="component" value="Unassembled WGS sequence"/>
</dbReference>
<keyword evidence="5" id="KW-1185">Reference proteome</keyword>
<dbReference type="InterPro" id="IPR036388">
    <property type="entry name" value="WH-like_DNA-bd_sf"/>
</dbReference>
<evidence type="ECO:0000313" key="5">
    <source>
        <dbReference type="Proteomes" id="UP000234323"/>
    </source>
</evidence>
<sequence length="126" mass="14124">MKFILEDLSVFANLHSISISKPPKPQPPKPRLLRISPNDEWASKAHEEVSGSIIRETNFSRSETKCLKCTKTIKIQPLSICAGSIIAVVEAYPPLVDIKGLYTAQFEHTLFLRPTCKEVLSRGDDF</sequence>
<gene>
    <name evidence="4" type="ORF">RhiirA4_472052</name>
</gene>
<dbReference type="Gene3D" id="3.90.230.10">
    <property type="entry name" value="Creatinase/methionine aminopeptidase superfamily"/>
    <property type="match status" value="1"/>
</dbReference>
<dbReference type="GO" id="GO:0004177">
    <property type="term" value="F:aminopeptidase activity"/>
    <property type="evidence" value="ECO:0007669"/>
    <property type="project" value="UniProtKB-KW"/>
</dbReference>
<dbReference type="EMBL" id="LLXI01001441">
    <property type="protein sequence ID" value="PKY53691.1"/>
    <property type="molecule type" value="Genomic_DNA"/>
</dbReference>
<dbReference type="AlphaFoldDB" id="A0A2I1H4A9"/>
<accession>A0A2I1H4A9</accession>
<dbReference type="PANTHER" id="PTHR45777">
    <property type="entry name" value="METHIONINE AMINOPEPTIDASE 2"/>
    <property type="match status" value="1"/>
</dbReference>
<reference evidence="4 5" key="1">
    <citation type="submission" date="2015-10" db="EMBL/GenBank/DDBJ databases">
        <title>Genome analyses suggest a sexual origin of heterokaryosis in a supposedly ancient asexual fungus.</title>
        <authorList>
            <person name="Ropars J."/>
            <person name="Sedzielewska K."/>
            <person name="Noel J."/>
            <person name="Charron P."/>
            <person name="Farinelli L."/>
            <person name="Marton T."/>
            <person name="Kruger M."/>
            <person name="Pelin A."/>
            <person name="Brachmann A."/>
            <person name="Corradi N."/>
        </authorList>
    </citation>
    <scope>NUCLEOTIDE SEQUENCE [LARGE SCALE GENOMIC DNA]</scope>
    <source>
        <strain evidence="4 5">A4</strain>
    </source>
</reference>
<dbReference type="InterPro" id="IPR036005">
    <property type="entry name" value="Creatinase/aminopeptidase-like"/>
</dbReference>
<proteinExistence type="predicted"/>
<comment type="caution">
    <text evidence="4">The sequence shown here is derived from an EMBL/GenBank/DDBJ whole genome shotgun (WGS) entry which is preliminary data.</text>
</comment>
<protein>
    <submittedName>
        <fullName evidence="4">Uncharacterized protein</fullName>
    </submittedName>
</protein>
<keyword evidence="1" id="KW-0031">Aminopeptidase</keyword>
<evidence type="ECO:0000256" key="1">
    <source>
        <dbReference type="ARBA" id="ARBA00022438"/>
    </source>
</evidence>